<feature type="transmembrane region" description="Helical" evidence="2">
    <location>
        <begin position="208"/>
        <end position="225"/>
    </location>
</feature>
<organism evidence="3 4">
    <name type="scientific">Jiulongibacter sediminis</name>
    <dbReference type="NCBI Taxonomy" id="1605367"/>
    <lineage>
        <taxon>Bacteria</taxon>
        <taxon>Pseudomonadati</taxon>
        <taxon>Bacteroidota</taxon>
        <taxon>Cytophagia</taxon>
        <taxon>Cytophagales</taxon>
        <taxon>Leadbetterellaceae</taxon>
        <taxon>Jiulongibacter</taxon>
    </lineage>
</organism>
<dbReference type="AlphaFoldDB" id="A0A0P7C2T3"/>
<evidence type="ECO:0000313" key="4">
    <source>
        <dbReference type="Proteomes" id="UP000050454"/>
    </source>
</evidence>
<keyword evidence="2" id="KW-0812">Transmembrane</keyword>
<feature type="transmembrane region" description="Helical" evidence="2">
    <location>
        <begin position="6"/>
        <end position="25"/>
    </location>
</feature>
<dbReference type="OrthoDB" id="1490711at2"/>
<evidence type="ECO:0000256" key="2">
    <source>
        <dbReference type="SAM" id="Phobius"/>
    </source>
</evidence>
<name>A0A0P7C2T3_9BACT</name>
<feature type="transmembrane region" description="Helical" evidence="2">
    <location>
        <begin position="263"/>
        <end position="282"/>
    </location>
</feature>
<feature type="transmembrane region" description="Helical" evidence="2">
    <location>
        <begin position="62"/>
        <end position="85"/>
    </location>
</feature>
<dbReference type="EMBL" id="LGTQ01000006">
    <property type="protein sequence ID" value="KPM48973.1"/>
    <property type="molecule type" value="Genomic_DNA"/>
</dbReference>
<feature type="transmembrane region" description="Helical" evidence="2">
    <location>
        <begin position="237"/>
        <end position="257"/>
    </location>
</feature>
<dbReference type="STRING" id="1605367.AFM12_10550"/>
<feature type="transmembrane region" description="Helical" evidence="2">
    <location>
        <begin position="303"/>
        <end position="329"/>
    </location>
</feature>
<feature type="transmembrane region" description="Helical" evidence="2">
    <location>
        <begin position="335"/>
        <end position="357"/>
    </location>
</feature>
<reference evidence="3 4" key="1">
    <citation type="submission" date="2015-07" db="EMBL/GenBank/DDBJ databases">
        <title>The draft genome sequence of Leadbetterella sp. JN14-9.</title>
        <authorList>
            <person name="Liu Y."/>
            <person name="Du J."/>
            <person name="Shao Z."/>
        </authorList>
    </citation>
    <scope>NUCLEOTIDE SEQUENCE [LARGE SCALE GENOMIC DNA]</scope>
    <source>
        <strain evidence="3 4">JN14-9</strain>
    </source>
</reference>
<evidence type="ECO:0000313" key="3">
    <source>
        <dbReference type="EMBL" id="KPM48973.1"/>
    </source>
</evidence>
<keyword evidence="2" id="KW-0472">Membrane</keyword>
<keyword evidence="1" id="KW-0813">Transport</keyword>
<evidence type="ECO:0000256" key="1">
    <source>
        <dbReference type="ARBA" id="ARBA00022448"/>
    </source>
</evidence>
<feature type="transmembrane region" description="Helical" evidence="2">
    <location>
        <begin position="175"/>
        <end position="193"/>
    </location>
</feature>
<accession>A0A0P7C2T3</accession>
<dbReference type="PANTHER" id="PTHR36838">
    <property type="entry name" value="AUXIN EFFLUX CARRIER FAMILY PROTEIN"/>
    <property type="match status" value="1"/>
</dbReference>
<gene>
    <name evidence="3" type="ORF">AFM12_10550</name>
</gene>
<dbReference type="Proteomes" id="UP000050454">
    <property type="component" value="Unassembled WGS sequence"/>
</dbReference>
<keyword evidence="2" id="KW-1133">Transmembrane helix</keyword>
<sequence length="365" mass="39677">MNEAVLKTLVLILLIGIGLILKGKFVSKEKTDGIKELVLSVALPSTIFIALMKINLDISLLFVPFVALLFNFLLFFITPLALNVLGISSDSANGRTLKMLIPSLAPGLSSFPFISEFLGEESLALAAMADVGNKFFVLIFLYIIAMNMFIKTSGETASNTGEKIKSLLISLVKEPINIILFAAIMLLSFGWNYDTLPNVVTGLFDKTSALMTPMVLIFIGLAVKLKEGNKRVVLSILTFRAGVSLLFSAALIKLAGFSDPNHVLLAVALPLSSVSFWPFAHISLFNAKEETTGKEKRTFNMELAIMILAISLPLSTTLILTILSAGTYFVELHRILWLGIGLTAVGIVPLLASRIYVRVAQRATH</sequence>
<proteinExistence type="predicted"/>
<dbReference type="PATRIC" id="fig|1605367.3.peg.3497"/>
<dbReference type="PANTHER" id="PTHR36838:SF3">
    <property type="entry name" value="TRANSPORTER AUXIN EFFLUX CARRIER EC FAMILY"/>
    <property type="match status" value="1"/>
</dbReference>
<comment type="caution">
    <text evidence="3">The sequence shown here is derived from an EMBL/GenBank/DDBJ whole genome shotgun (WGS) entry which is preliminary data.</text>
</comment>
<dbReference type="RefSeq" id="WP_055147729.1">
    <property type="nucleotide sequence ID" value="NZ_JXSZ01000006.1"/>
</dbReference>
<evidence type="ECO:0008006" key="5">
    <source>
        <dbReference type="Google" id="ProtNLM"/>
    </source>
</evidence>
<keyword evidence="4" id="KW-1185">Reference proteome</keyword>
<protein>
    <recommendedName>
        <fullName evidence="5">Permease</fullName>
    </recommendedName>
</protein>